<keyword evidence="7" id="KW-0234">DNA repair</keyword>
<dbReference type="InterPro" id="IPR055455">
    <property type="entry name" value="HEAT_PSME4"/>
</dbReference>
<dbReference type="KEGG" id="abp:AGABI1DRAFT32025"/>
<evidence type="ECO:0000256" key="7">
    <source>
        <dbReference type="ARBA" id="ARBA00023204"/>
    </source>
</evidence>
<evidence type="ECO:0000256" key="1">
    <source>
        <dbReference type="ARBA" id="ARBA00004324"/>
    </source>
</evidence>
<keyword evidence="14" id="KW-1185">Reference proteome</keyword>
<evidence type="ECO:0000259" key="11">
    <source>
        <dbReference type="Pfam" id="PF16507"/>
    </source>
</evidence>
<dbReference type="OrthoDB" id="17907at2759"/>
<comment type="similarity">
    <text evidence="3">Belongs to the BLM10 family.</text>
</comment>
<keyword evidence="6" id="KW-0227">DNA damage</keyword>
<dbReference type="GeneID" id="18828987"/>
<keyword evidence="5" id="KW-0677">Repeat</keyword>
<dbReference type="InParanoid" id="K5W9B7"/>
<dbReference type="InterPro" id="IPR035309">
    <property type="entry name" value="PSME4"/>
</dbReference>
<dbReference type="InterPro" id="IPR011989">
    <property type="entry name" value="ARM-like"/>
</dbReference>
<evidence type="ECO:0000256" key="4">
    <source>
        <dbReference type="ARBA" id="ARBA00022490"/>
    </source>
</evidence>
<dbReference type="GO" id="GO:0070628">
    <property type="term" value="F:proteasome binding"/>
    <property type="evidence" value="ECO:0007669"/>
    <property type="project" value="InterPro"/>
</dbReference>
<dbReference type="InterPro" id="IPR032430">
    <property type="entry name" value="Blm10_mid"/>
</dbReference>
<dbReference type="PANTHER" id="PTHR32170">
    <property type="entry name" value="PROTEASOME ACTIVATOR COMPLEX SUBUNIT 4"/>
    <property type="match status" value="1"/>
</dbReference>
<reference evidence="14" key="1">
    <citation type="journal article" date="2012" name="Proc. Natl. Acad. Sci. U.S.A.">
        <title>Genome sequence of the button mushroom Agaricus bisporus reveals mechanisms governing adaptation to a humic-rich ecological niche.</title>
        <authorList>
            <person name="Morin E."/>
            <person name="Kohler A."/>
            <person name="Baker A.R."/>
            <person name="Foulongne-Oriol M."/>
            <person name="Lombard V."/>
            <person name="Nagy L.G."/>
            <person name="Ohm R.A."/>
            <person name="Patyshakuliyeva A."/>
            <person name="Brun A."/>
            <person name="Aerts A.L."/>
            <person name="Bailey A.M."/>
            <person name="Billette C."/>
            <person name="Coutinho P.M."/>
            <person name="Deakin G."/>
            <person name="Doddapaneni H."/>
            <person name="Floudas D."/>
            <person name="Grimwood J."/>
            <person name="Hilden K."/>
            <person name="Kuees U."/>
            <person name="LaButti K.M."/>
            <person name="Lapidus A."/>
            <person name="Lindquist E.A."/>
            <person name="Lucas S.M."/>
            <person name="Murat C."/>
            <person name="Riley R.W."/>
            <person name="Salamov A.A."/>
            <person name="Schmutz J."/>
            <person name="Subramanian V."/>
            <person name="Woesten H.A.B."/>
            <person name="Xu J."/>
            <person name="Eastwood D.C."/>
            <person name="Foster G.D."/>
            <person name="Sonnenberg A.S."/>
            <person name="Cullen D."/>
            <person name="de Vries R.P."/>
            <person name="Lundell T."/>
            <person name="Hibbett D.S."/>
            <person name="Henrissat B."/>
            <person name="Burton K.S."/>
            <person name="Kerrigan R.W."/>
            <person name="Challen M.P."/>
            <person name="Grigoriev I.V."/>
            <person name="Martin F."/>
        </authorList>
    </citation>
    <scope>NUCLEOTIDE SEQUENCE [LARGE SCALE GENOMIC DNA]</scope>
    <source>
        <strain evidence="14">JB137-S8 / ATCC MYA-4627 / FGSC 10392</strain>
    </source>
</reference>
<dbReference type="GO" id="GO:0010499">
    <property type="term" value="P:proteasomal ubiquitin-independent protein catabolic process"/>
    <property type="evidence" value="ECO:0007669"/>
    <property type="project" value="TreeGrafter"/>
</dbReference>
<dbReference type="GO" id="GO:0016504">
    <property type="term" value="F:peptidase activator activity"/>
    <property type="evidence" value="ECO:0007669"/>
    <property type="project" value="InterPro"/>
</dbReference>
<dbReference type="Pfam" id="PF11919">
    <property type="entry name" value="PSME4_C"/>
    <property type="match status" value="1"/>
</dbReference>
<evidence type="ECO:0000259" key="10">
    <source>
        <dbReference type="Pfam" id="PF11919"/>
    </source>
</evidence>
<dbReference type="RefSeq" id="XP_007324944.1">
    <property type="nucleotide sequence ID" value="XM_007324882.1"/>
</dbReference>
<feature type="domain" description="Proteasome activator complex subunit 4-like HEAT repeat-like" evidence="12">
    <location>
        <begin position="1340"/>
        <end position="1536"/>
    </location>
</feature>
<evidence type="ECO:0000256" key="5">
    <source>
        <dbReference type="ARBA" id="ARBA00022737"/>
    </source>
</evidence>
<feature type="domain" description="Proteasome activator complex subunit 4 C-terminal" evidence="10">
    <location>
        <begin position="1847"/>
        <end position="1934"/>
    </location>
</feature>
<evidence type="ECO:0000259" key="12">
    <source>
        <dbReference type="Pfam" id="PF23096"/>
    </source>
</evidence>
<dbReference type="EMBL" id="JH971385">
    <property type="protein sequence ID" value="EKM83464.1"/>
    <property type="molecule type" value="Genomic_DNA"/>
</dbReference>
<dbReference type="STRING" id="597362.K5W9B7"/>
<evidence type="ECO:0008006" key="15">
    <source>
        <dbReference type="Google" id="ProtNLM"/>
    </source>
</evidence>
<dbReference type="OMA" id="ECTQLVP"/>
<protein>
    <recommendedName>
        <fullName evidence="15">ARM repeat-containing protein</fullName>
    </recommendedName>
</protein>
<dbReference type="eggNOG" id="KOG1851">
    <property type="taxonomic scope" value="Eukaryota"/>
</dbReference>
<gene>
    <name evidence="13" type="ORF">AGABI1DRAFT_32025</name>
</gene>
<dbReference type="GO" id="GO:0006281">
    <property type="term" value="P:DNA repair"/>
    <property type="evidence" value="ECO:0007669"/>
    <property type="project" value="UniProtKB-KW"/>
</dbReference>
<dbReference type="Proteomes" id="UP000008493">
    <property type="component" value="Unassembled WGS sequence"/>
</dbReference>
<dbReference type="Pfam" id="PF23096">
    <property type="entry name" value="HEAT_PSME4"/>
    <property type="match status" value="1"/>
</dbReference>
<sequence length="1953" mass="221993">MDDDDASVFGPGQEEDEQSWLEGQRKTLQIYLDSVPYKCESYEIMQEKLEFIVGRLYIAAKAKNWQLVSSWDGLLQCWLLMRYPMVKSTRAKLVRFYYELCILPGIDTRTMKSWSDMISRLCNNKPGQKRKLESSDLELSWKPLWRIMQRVLWAESGYVHGQSFICLYLEVAFQCKHFFPAREIPEMLETFLPLLTFNTVLTMTAVITSFLPQTHADSYLPAIFKIWEGFNSAFIDERFMELAGDLSRDHVSGPEGQYGNDGTAQWKDVGIWSNEQWNLLASKGLNMMTVPVGAAKTSASTAPHADTGLDKPPKAVRSLNKTNALAKVFVYSISVDGEVRVPTPSLQDSKLPTSTGFLAGSKVLDTLDKLITCTESFFHPSNSGPWTAMLTLFVHHLSSHFLRRMKEEELKTCKTPQDRRLTPALRRAFVSILRTPCLLAMFSKDSMSLGFAQASLRMLALLEPDLIMPELLDRAYNGLEVVNETHRTTAVLGMLASITQPLTTEGIWLGGQKHIVPLLELCVPGIDLNDPAKTVCATLFITGVAQSIKIGDLSMHHAGVALSGDIPPEEVMDVDDYERLPEGTEMGSTPKLSRQEERSLARDSTAAFADWVTSLFRRVLALYENLPEEGGKKGTTGGKVEESVLKSIRNMMDVICLHLSDQLFDLVLNLVYDYATTNAKPNAVRAFGQLIACLARVKPEKTLARFLPFCKAQIEEELYHGASSIRTTSTHTAVASDTTLHWNMAILRGCFGYGDAGLLKHKDDIISLISLLVEKTKSERGYTGTGRLLARILHTIAGVYPLNGHYVNEEEWNDPNFQNNHNLYWGKLYEAKDVVIDWHVPSEQEIAFVIEIINKITAPALDKVEGLLETTSTWDSAARNDFCRRYLHVVRLTWSGLPTIYKEHYQESANPCLNAEIESLGLVVRYLDVQAGFTLVDPRDLRYQFVVRARRRFGEICQRASSTLRKNTGGEDHTDAVITVARGMDTYLLGYGLSRSDFDSIHKNYTQARDGGRAWQWQKELSRLVLLKRARAYHSGRVYMHSLYRRRSELDDRLLAELAELSLSPYTRIRRQAQNVFDNVSGYYIRSTRFVLPILYDALGKGNDPDRMKGALYIMWNKGIATYALTDQGLQRRYLQSLLGCQGEEKPSVQKLVSSVANDCMGLINENTIHSEAYTLETPRLDETLRDLENEFSENFVDKELLDEALHKGKLRFERRNRVHHETVTDIIEIATKPTTHWRYVQMSLGFLFNLLRRDHPVMPQMAQFFVDHCISPQPTIRATAQKALRKLLYQIKCRTYSKTKEELWFEEWRNPIAQEVKITDPEAFLNGLQLTGQVSENDFYFDKVPTGFLVWSKTIEGCKPVVGNLPPFVWELESQPTLDILEASLLQPDFFKKIISLWSQETGRGAGNLDVRTENIWLMKYMSKMLVQYDLNGVLDAIEPLLWDTDKYKQRAGAEIWAGFMRGSKHWPQNKKSHLWNWTVERFKNVFNNIKPETVTFWESLILWVLDGRDPRRNQPLTDWILSLPFEFSGDSAFEMKKCVTLVNILATSAGVFFNSIADKYVKIIFDNANTGFAELRNAFCHTIRTITQNQWRPWHPSVQAFLVACSSENDPLLIRKARYMGRIEDILHEMPKWREERLPPPRVSQSEYDKIGLTLLEWLWICAHGPQVSVIFPYAVPMLPEILRMSELNDSSDLHTYSTAVLYIISAVSPPVEYVDAILSHFVAAIKSTTSWRTRLQALPTLVVFFYRNLLFISQDGISSVMELLMDCLSDENVEVREMASKTLAGVVRCSQRQSIIPLKACFSWIGSCLALGSETVLQNRFVSKIKRTSLPQRRDAGYADALRALHSVVLGLCALVESMPYSVEPWMPPLTEVLAAHATDPPPISTTIRKCASEFKKVWDCDQDTWHKDQLLFDEDQLQNLSSMLVGTSYCEWILGGSQVSLSLMAVSDA</sequence>
<dbReference type="HOGENOM" id="CLU_000772_3_0_1"/>
<keyword evidence="8" id="KW-0539">Nucleus</keyword>
<evidence type="ECO:0000256" key="2">
    <source>
        <dbReference type="ARBA" id="ARBA00004496"/>
    </source>
</evidence>
<dbReference type="InterPro" id="IPR016024">
    <property type="entry name" value="ARM-type_fold"/>
</dbReference>
<evidence type="ECO:0000313" key="14">
    <source>
        <dbReference type="Proteomes" id="UP000008493"/>
    </source>
</evidence>
<evidence type="ECO:0000256" key="9">
    <source>
        <dbReference type="SAM" id="MobiDB-lite"/>
    </source>
</evidence>
<name>K5W9B7_AGABU</name>
<dbReference type="Pfam" id="PF16507">
    <property type="entry name" value="HEAT_PSME4_mid"/>
    <property type="match status" value="1"/>
</dbReference>
<organism evidence="13 14">
    <name type="scientific">Agaricus bisporus var. burnettii (strain JB137-S8 / ATCC MYA-4627 / FGSC 10392)</name>
    <name type="common">White button mushroom</name>
    <dbReference type="NCBI Taxonomy" id="597362"/>
    <lineage>
        <taxon>Eukaryota</taxon>
        <taxon>Fungi</taxon>
        <taxon>Dikarya</taxon>
        <taxon>Basidiomycota</taxon>
        <taxon>Agaricomycotina</taxon>
        <taxon>Agaricomycetes</taxon>
        <taxon>Agaricomycetidae</taxon>
        <taxon>Agaricales</taxon>
        <taxon>Agaricineae</taxon>
        <taxon>Agaricaceae</taxon>
        <taxon>Agaricus</taxon>
    </lineage>
</organism>
<feature type="region of interest" description="Disordered" evidence="9">
    <location>
        <begin position="1"/>
        <end position="21"/>
    </location>
</feature>
<accession>K5W9B7</accession>
<evidence type="ECO:0000256" key="6">
    <source>
        <dbReference type="ARBA" id="ARBA00022763"/>
    </source>
</evidence>
<comment type="subcellular location">
    <subcellularLocation>
        <location evidence="2">Cytoplasm</location>
    </subcellularLocation>
    <subcellularLocation>
        <location evidence="1">Nucleus speckle</location>
    </subcellularLocation>
</comment>
<evidence type="ECO:0000313" key="13">
    <source>
        <dbReference type="EMBL" id="EKM83464.1"/>
    </source>
</evidence>
<dbReference type="GO" id="GO:0005829">
    <property type="term" value="C:cytosol"/>
    <property type="evidence" value="ECO:0007669"/>
    <property type="project" value="TreeGrafter"/>
</dbReference>
<dbReference type="GO" id="GO:0016607">
    <property type="term" value="C:nuclear speck"/>
    <property type="evidence" value="ECO:0007669"/>
    <property type="project" value="UniProtKB-SubCell"/>
</dbReference>
<dbReference type="SUPFAM" id="SSF48371">
    <property type="entry name" value="ARM repeat"/>
    <property type="match status" value="1"/>
</dbReference>
<evidence type="ECO:0000256" key="3">
    <source>
        <dbReference type="ARBA" id="ARBA00005739"/>
    </source>
</evidence>
<proteinExistence type="inferred from homology"/>
<feature type="domain" description="Proteasome activator Blm10 middle HEAT repeats region" evidence="11">
    <location>
        <begin position="367"/>
        <end position="900"/>
    </location>
</feature>
<keyword evidence="4" id="KW-0963">Cytoplasm</keyword>
<dbReference type="Gene3D" id="1.25.10.10">
    <property type="entry name" value="Leucine-rich Repeat Variant"/>
    <property type="match status" value="1"/>
</dbReference>
<evidence type="ECO:0000256" key="8">
    <source>
        <dbReference type="ARBA" id="ARBA00023242"/>
    </source>
</evidence>
<dbReference type="InterPro" id="IPR021843">
    <property type="entry name" value="PSME4_C"/>
</dbReference>
<dbReference type="PANTHER" id="PTHR32170:SF3">
    <property type="entry name" value="PROTEASOME ACTIVATOR COMPLEX SUBUNIT 4"/>
    <property type="match status" value="1"/>
</dbReference>